<reference evidence="1" key="1">
    <citation type="submission" date="2022-06" db="EMBL/GenBank/DDBJ databases">
        <title>Sneathiella actinostolidae sp. nov., isolated from a sea anemonein the Western Pacific Ocean.</title>
        <authorList>
            <person name="Wei M.J."/>
        </authorList>
    </citation>
    <scope>NUCLEOTIDE SEQUENCE</scope>
    <source>
        <strain evidence="1">PHK-P5</strain>
    </source>
</reference>
<evidence type="ECO:0000313" key="2">
    <source>
        <dbReference type="Proteomes" id="UP001056291"/>
    </source>
</evidence>
<dbReference type="RefSeq" id="WP_251937525.1">
    <property type="nucleotide sequence ID" value="NZ_CP098747.1"/>
</dbReference>
<dbReference type="Pfam" id="PF08907">
    <property type="entry name" value="DUF1853"/>
    <property type="match status" value="1"/>
</dbReference>
<dbReference type="Proteomes" id="UP001056291">
    <property type="component" value="Chromosome"/>
</dbReference>
<dbReference type="EMBL" id="CP098747">
    <property type="protein sequence ID" value="USG63046.1"/>
    <property type="molecule type" value="Genomic_DNA"/>
</dbReference>
<proteinExistence type="predicted"/>
<dbReference type="InterPro" id="IPR015003">
    <property type="entry name" value="DUF1853"/>
</dbReference>
<accession>A0ABY4W876</accession>
<organism evidence="1 2">
    <name type="scientific">Sneathiella marina</name>
    <dbReference type="NCBI Taxonomy" id="2950108"/>
    <lineage>
        <taxon>Bacteria</taxon>
        <taxon>Pseudomonadati</taxon>
        <taxon>Pseudomonadota</taxon>
        <taxon>Alphaproteobacteria</taxon>
        <taxon>Sneathiellales</taxon>
        <taxon>Sneathiellaceae</taxon>
        <taxon>Sneathiella</taxon>
    </lineage>
</organism>
<name>A0ABY4W876_9PROT</name>
<protein>
    <submittedName>
        <fullName evidence="1">DUF1853 family protein</fullName>
    </submittedName>
</protein>
<evidence type="ECO:0000313" key="1">
    <source>
        <dbReference type="EMBL" id="USG63046.1"/>
    </source>
</evidence>
<keyword evidence="2" id="KW-1185">Reference proteome</keyword>
<sequence length="297" mass="33980">MAVRDLQWVISSPLLLDQLPHPNLFADPETTTFLKNLQSDPAPLLEYLAGKETKALGIYFEQLILFWLDNLPSISLIGSNIQVFQDKRTIGEIDVIFEHGQKIFHWELAVKFYLNIGSGLKADQFVGPRLKDTLGAKLSRIFDHQIPLVKTPEGKSKLAKLNIDEVVSSAVIKGILFQPCAPQFPPANRLPTIISRNYRHGSWITVKMLENLEDLSFTHFLVMDKIQWFTDYYYPEEVTSGNIVALKKRAKEQIKDRNMPIMVCLFRSKNSDILKSDDRLFIVPDDWPRLAAESHNC</sequence>
<gene>
    <name evidence="1" type="ORF">NBZ79_08645</name>
</gene>